<gene>
    <name evidence="1" type="ORF">KA717_10980</name>
</gene>
<dbReference type="Gene3D" id="3.60.160.10">
    <property type="entry name" value="Mitochondrial biogenesis AIM24"/>
    <property type="match status" value="1"/>
</dbReference>
<name>A0A977L310_9CYAN</name>
<reference evidence="1" key="1">
    <citation type="submission" date="2021-04" db="EMBL/GenBank/DDBJ databases">
        <title>Genome sequence of Woronichinia naegeliana from Washington state freshwater lake bloom.</title>
        <authorList>
            <person name="Dreher T.W."/>
        </authorList>
    </citation>
    <scope>NUCLEOTIDE SEQUENCE</scope>
    <source>
        <strain evidence="1">WA131</strain>
    </source>
</reference>
<dbReference type="PANTHER" id="PTHR43657">
    <property type="entry name" value="TRYPTOPHAN RNA-BINDING ATTENUATOR PROTEIN-LIKE PROTEIN"/>
    <property type="match status" value="1"/>
</dbReference>
<dbReference type="KEGG" id="wna:KA717_10980"/>
<dbReference type="NCBIfam" id="TIGR00266">
    <property type="entry name" value="TIGR00266 family protein"/>
    <property type="match status" value="1"/>
</dbReference>
<organism evidence="1">
    <name type="scientific">Woronichinia naegeliana WA131</name>
    <dbReference type="NCBI Taxonomy" id="2824559"/>
    <lineage>
        <taxon>Bacteria</taxon>
        <taxon>Bacillati</taxon>
        <taxon>Cyanobacteriota</taxon>
        <taxon>Cyanophyceae</taxon>
        <taxon>Synechococcales</taxon>
        <taxon>Coelosphaeriaceae</taxon>
        <taxon>Woronichinia</taxon>
    </lineage>
</organism>
<dbReference type="InterPro" id="IPR002838">
    <property type="entry name" value="AIM24"/>
</dbReference>
<dbReference type="PANTHER" id="PTHR43657:SF1">
    <property type="entry name" value="ALTERED INHERITANCE OF MITOCHONDRIA PROTEIN 24, MITOCHONDRIAL"/>
    <property type="match status" value="1"/>
</dbReference>
<dbReference type="InterPro" id="IPR036983">
    <property type="entry name" value="AIM24_sf"/>
</dbReference>
<proteinExistence type="predicted"/>
<dbReference type="InterPro" id="IPR016031">
    <property type="entry name" value="Trp_RNA-bd_attenuator-like_dom"/>
</dbReference>
<protein>
    <submittedName>
        <fullName evidence="1">TIGR00266 family protein</fullName>
    </submittedName>
</protein>
<dbReference type="Pfam" id="PF01987">
    <property type="entry name" value="AIM24"/>
    <property type="match status" value="1"/>
</dbReference>
<evidence type="ECO:0000313" key="1">
    <source>
        <dbReference type="EMBL" id="UXE63135.1"/>
    </source>
</evidence>
<dbReference type="EMBL" id="CP073041">
    <property type="protein sequence ID" value="UXE63135.1"/>
    <property type="molecule type" value="Genomic_DNA"/>
</dbReference>
<accession>A0A977L310</accession>
<sequence length="260" mass="29650">MVDNFEENLVRNVKEKREKKPEILEEYDIEFTIDNSSLYAILVIGLKPHKTVLVEASVLSSMDVQVTLLTKLQGGLLQILANSLGTEPLCLNQFSVDTKPGRLFLSPSLPGDIHHYYVTEKQGILIKAASFLACKPTVQIDPRFPGMQDFYNDDSDFLLRLVGQGDLWFSCYGGFLELTITEDISLNPDYIVAFEDTLQYEVNVNEGLSTEKIKLDFWGGRGRLCRFRGEGKVWMQARQENMFLNFIQPFLPNLRGFHIN</sequence>
<dbReference type="SUPFAM" id="SSF51219">
    <property type="entry name" value="TRAP-like"/>
    <property type="match status" value="1"/>
</dbReference>
<dbReference type="Proteomes" id="UP001065613">
    <property type="component" value="Chromosome"/>
</dbReference>
<dbReference type="AlphaFoldDB" id="A0A977L310"/>